<dbReference type="Pfam" id="PF00270">
    <property type="entry name" value="DEAD"/>
    <property type="match status" value="1"/>
</dbReference>
<dbReference type="GO" id="GO:0006270">
    <property type="term" value="P:DNA replication initiation"/>
    <property type="evidence" value="ECO:0007669"/>
    <property type="project" value="TreeGrafter"/>
</dbReference>
<dbReference type="InterPro" id="IPR014001">
    <property type="entry name" value="Helicase_ATP-bd"/>
</dbReference>
<dbReference type="InterPro" id="IPR005259">
    <property type="entry name" value="PriA"/>
</dbReference>
<evidence type="ECO:0000256" key="7">
    <source>
        <dbReference type="ARBA" id="ARBA00022833"/>
    </source>
</evidence>
<reference evidence="14" key="2">
    <citation type="journal article" date="2011" name="Microb. Ecol.">
        <title>Taxonomic and Functional Metagenomic Profiling of the Microbial Community in the Anoxic Sediment of a Sub-saline Shallow Lake (Laguna de Carrizo, Central Spain).</title>
        <authorList>
            <person name="Ferrer M."/>
            <person name="Guazzaroni M.E."/>
            <person name="Richter M."/>
            <person name="Garcia-Salamanca A."/>
            <person name="Yarza P."/>
            <person name="Suarez-Suarez A."/>
            <person name="Solano J."/>
            <person name="Alcaide M."/>
            <person name="van Dillewijn P."/>
            <person name="Molina-Henares M.A."/>
            <person name="Lopez-Cortes N."/>
            <person name="Al-Ramahi Y."/>
            <person name="Guerrero C."/>
            <person name="Acosta A."/>
            <person name="de Eugenio L.I."/>
            <person name="Martinez V."/>
            <person name="Marques S."/>
            <person name="Rojo F."/>
            <person name="Santero E."/>
            <person name="Genilloud O."/>
            <person name="Perez-Perez J."/>
            <person name="Rossello-Mora R."/>
            <person name="Ramos J.L."/>
        </authorList>
    </citation>
    <scope>NUCLEOTIDE SEQUENCE</scope>
</reference>
<dbReference type="GO" id="GO:0003677">
    <property type="term" value="F:DNA binding"/>
    <property type="evidence" value="ECO:0007669"/>
    <property type="project" value="UniProtKB-KW"/>
</dbReference>
<comment type="caution">
    <text evidence="14">The sequence shown here is derived from an EMBL/GenBank/DDBJ whole genome shotgun (WGS) entry which is preliminary data.</text>
</comment>
<proteinExistence type="inferred from homology"/>
<dbReference type="InterPro" id="IPR042115">
    <property type="entry name" value="PriA_3primeBD_sf"/>
</dbReference>
<dbReference type="InterPro" id="IPR001650">
    <property type="entry name" value="Helicase_C-like"/>
</dbReference>
<dbReference type="GO" id="GO:1990077">
    <property type="term" value="C:primosome complex"/>
    <property type="evidence" value="ECO:0007669"/>
    <property type="project" value="UniProtKB-KW"/>
</dbReference>
<keyword evidence="2" id="KW-0235">DNA replication</keyword>
<dbReference type="Pfam" id="PF00271">
    <property type="entry name" value="Helicase_C"/>
    <property type="match status" value="1"/>
</dbReference>
<dbReference type="Pfam" id="PF18319">
    <property type="entry name" value="Zn_ribbon_PriA"/>
    <property type="match status" value="1"/>
</dbReference>
<keyword evidence="7" id="KW-0862">Zinc</keyword>
<dbReference type="InterPro" id="IPR040498">
    <property type="entry name" value="PriA_CRR"/>
</dbReference>
<dbReference type="GO" id="GO:0006269">
    <property type="term" value="P:DNA replication, synthesis of primer"/>
    <property type="evidence" value="ECO:0007669"/>
    <property type="project" value="UniProtKB-KW"/>
</dbReference>
<accession>D9PLY6</accession>
<dbReference type="InterPro" id="IPR027417">
    <property type="entry name" value="P-loop_NTPase"/>
</dbReference>
<dbReference type="InterPro" id="IPR011545">
    <property type="entry name" value="DEAD/DEAH_box_helicase_dom"/>
</dbReference>
<reference evidence="14" key="1">
    <citation type="submission" date="2010-07" db="EMBL/GenBank/DDBJ databases">
        <authorList>
            <consortium name="CONSOLIDER consortium CSD2007-00005"/>
            <person name="Guazzaroni M.-E."/>
            <person name="Richter M."/>
            <person name="Garcia-Salamanca A."/>
            <person name="Yarza P."/>
            <person name="Ferrer M."/>
        </authorList>
    </citation>
    <scope>NUCLEOTIDE SEQUENCE</scope>
</reference>
<dbReference type="AlphaFoldDB" id="D9PLY6"/>
<evidence type="ECO:0000256" key="8">
    <source>
        <dbReference type="ARBA" id="ARBA00022840"/>
    </source>
</evidence>
<dbReference type="GO" id="GO:0006302">
    <property type="term" value="P:double-strand break repair"/>
    <property type="evidence" value="ECO:0007669"/>
    <property type="project" value="InterPro"/>
</dbReference>
<dbReference type="EC" id="5.6.2.4" evidence="11"/>
<name>D9PLY6_9ZZZZ</name>
<evidence type="ECO:0000256" key="5">
    <source>
        <dbReference type="ARBA" id="ARBA00022801"/>
    </source>
</evidence>
<keyword evidence="4" id="KW-0547">Nucleotide-binding</keyword>
<dbReference type="GO" id="GO:0016787">
    <property type="term" value="F:hydrolase activity"/>
    <property type="evidence" value="ECO:0007669"/>
    <property type="project" value="UniProtKB-KW"/>
</dbReference>
<evidence type="ECO:0000256" key="10">
    <source>
        <dbReference type="ARBA" id="ARBA00023235"/>
    </source>
</evidence>
<evidence type="ECO:0000259" key="13">
    <source>
        <dbReference type="PROSITE" id="PS51192"/>
    </source>
</evidence>
<evidence type="ECO:0000256" key="12">
    <source>
        <dbReference type="ARBA" id="ARBA00048988"/>
    </source>
</evidence>
<evidence type="ECO:0000256" key="4">
    <source>
        <dbReference type="ARBA" id="ARBA00022741"/>
    </source>
</evidence>
<comment type="catalytic activity">
    <reaction evidence="12">
        <text>ATP + H2O = ADP + phosphate + H(+)</text>
        <dbReference type="Rhea" id="RHEA:13065"/>
        <dbReference type="ChEBI" id="CHEBI:15377"/>
        <dbReference type="ChEBI" id="CHEBI:15378"/>
        <dbReference type="ChEBI" id="CHEBI:30616"/>
        <dbReference type="ChEBI" id="CHEBI:43474"/>
        <dbReference type="ChEBI" id="CHEBI:456216"/>
        <dbReference type="EC" id="5.6.2.4"/>
    </reaction>
</comment>
<keyword evidence="9" id="KW-0238">DNA-binding</keyword>
<organism evidence="14">
    <name type="scientific">sediment metagenome</name>
    <dbReference type="NCBI Taxonomy" id="749907"/>
    <lineage>
        <taxon>unclassified sequences</taxon>
        <taxon>metagenomes</taxon>
        <taxon>ecological metagenomes</taxon>
    </lineage>
</organism>
<keyword evidence="5" id="KW-0378">Hydrolase</keyword>
<gene>
    <name evidence="14" type="ORF">LDC_2562</name>
</gene>
<dbReference type="GO" id="GO:0046872">
    <property type="term" value="F:metal ion binding"/>
    <property type="evidence" value="ECO:0007669"/>
    <property type="project" value="UniProtKB-KW"/>
</dbReference>
<keyword evidence="1" id="KW-0639">Primosome</keyword>
<dbReference type="SMART" id="SM00490">
    <property type="entry name" value="HELICc"/>
    <property type="match status" value="1"/>
</dbReference>
<dbReference type="Gene3D" id="3.40.1440.60">
    <property type="entry name" value="PriA, 3(prime) DNA-binding domain"/>
    <property type="match status" value="1"/>
</dbReference>
<dbReference type="CDD" id="cd17929">
    <property type="entry name" value="DEXHc_priA"/>
    <property type="match status" value="1"/>
</dbReference>
<evidence type="ECO:0000256" key="11">
    <source>
        <dbReference type="ARBA" id="ARBA00034808"/>
    </source>
</evidence>
<evidence type="ECO:0000256" key="1">
    <source>
        <dbReference type="ARBA" id="ARBA00022515"/>
    </source>
</evidence>
<dbReference type="Pfam" id="PF18074">
    <property type="entry name" value="PriA_C"/>
    <property type="match status" value="1"/>
</dbReference>
<dbReference type="PANTHER" id="PTHR30580">
    <property type="entry name" value="PRIMOSOMAL PROTEIN N"/>
    <property type="match status" value="1"/>
</dbReference>
<dbReference type="Gene3D" id="3.40.50.300">
    <property type="entry name" value="P-loop containing nucleotide triphosphate hydrolases"/>
    <property type="match status" value="2"/>
</dbReference>
<dbReference type="EMBL" id="ADZX01000783">
    <property type="protein sequence ID" value="EFK95412.1"/>
    <property type="molecule type" value="Genomic_DNA"/>
</dbReference>
<evidence type="ECO:0000256" key="9">
    <source>
        <dbReference type="ARBA" id="ARBA00023125"/>
    </source>
</evidence>
<keyword evidence="6" id="KW-0347">Helicase</keyword>
<protein>
    <recommendedName>
        <fullName evidence="11">DNA 3'-5' helicase</fullName>
        <ecNumber evidence="11">5.6.2.4</ecNumber>
    </recommendedName>
</protein>
<keyword evidence="8" id="KW-0067">ATP-binding</keyword>
<dbReference type="PANTHER" id="PTHR30580:SF0">
    <property type="entry name" value="PRIMOSOMAL PROTEIN N"/>
    <property type="match status" value="1"/>
</dbReference>
<dbReference type="SUPFAM" id="SSF52540">
    <property type="entry name" value="P-loop containing nucleoside triphosphate hydrolases"/>
    <property type="match status" value="2"/>
</dbReference>
<evidence type="ECO:0000256" key="6">
    <source>
        <dbReference type="ARBA" id="ARBA00022806"/>
    </source>
</evidence>
<keyword evidence="10" id="KW-0413">Isomerase</keyword>
<evidence type="ECO:0000256" key="2">
    <source>
        <dbReference type="ARBA" id="ARBA00022705"/>
    </source>
</evidence>
<dbReference type="GO" id="GO:0005524">
    <property type="term" value="F:ATP binding"/>
    <property type="evidence" value="ECO:0007669"/>
    <property type="project" value="UniProtKB-KW"/>
</dbReference>
<dbReference type="GO" id="GO:0043138">
    <property type="term" value="F:3'-5' DNA helicase activity"/>
    <property type="evidence" value="ECO:0007669"/>
    <property type="project" value="UniProtKB-EC"/>
</dbReference>
<dbReference type="NCBIfam" id="TIGR00595">
    <property type="entry name" value="priA"/>
    <property type="match status" value="1"/>
</dbReference>
<dbReference type="PROSITE" id="PS51192">
    <property type="entry name" value="HELICASE_ATP_BIND_1"/>
    <property type="match status" value="1"/>
</dbReference>
<sequence length="665" mass="75098">MLTYASETKFAIGTILKVPLKHTVKNAIILDEVQKPDFDTSEVLEDTSYHYTSKQLEIAKFISLYYFSSISESLALFVPFGKGEGRREKGEERNISSEQLANSIECHSVLDTESKKETLMKSRRALPEDKLVQGDEIQYAKQIQGDENPYPNTHSHPHSNILPTLTQPQQQALNAIKTHQKSLLFGVTGSGKTEIFIHLIADTLQSGKNVIFLMPEISLTPQMKKRLSKYFGENIALWHSKLTRNAKNKILDDINSGSIRIIAGARSALFTPLDNIGLIIVDEEHDDSYKAMTTPRYHARDVAVMIAEKLKSKVLLASATPSLNSFVNYPIVRLNEAYSKNDKIYKFIEGDSINNNIINAIAQTLKNNEQSIVFLPTRGNFKYLHCPSCGNTHKCPFCSVGMALHRDNRHLRCHYCGYSEPIITKCTTCGYEPLSSNRIGTKEAVQVISENLPNAKIAQFDKDSITTPKKLTQLLDSLSKRETDILVGTQMISKGHDYPDITLSIIMGLDHILSLADFRAKEKAISLMFQIAGRSGRDKDALVLIQTQHEDYFAPYLKDYELFIKDELEFRKIAFYPPYSRMARVIIENRDATKAKNLTTSLSKKLREFDRVEIVGEGKTPIEKIANKYRYHIILKSHSQKELLQALHSINGVGVKIDMDAIDFS</sequence>
<keyword evidence="3" id="KW-0479">Metal-binding</keyword>
<evidence type="ECO:0000313" key="14">
    <source>
        <dbReference type="EMBL" id="EFK95412.1"/>
    </source>
</evidence>
<dbReference type="FunFam" id="3.40.50.300:FF:000489">
    <property type="entry name" value="Primosome assembly protein PriA"/>
    <property type="match status" value="1"/>
</dbReference>
<feature type="domain" description="Helicase ATP-binding" evidence="13">
    <location>
        <begin position="173"/>
        <end position="339"/>
    </location>
</feature>
<dbReference type="HAMAP" id="MF_00983">
    <property type="entry name" value="PriA"/>
    <property type="match status" value="1"/>
</dbReference>
<evidence type="ECO:0000256" key="3">
    <source>
        <dbReference type="ARBA" id="ARBA00022723"/>
    </source>
</evidence>
<dbReference type="SMART" id="SM00487">
    <property type="entry name" value="DEXDc"/>
    <property type="match status" value="1"/>
</dbReference>
<dbReference type="GO" id="GO:0006310">
    <property type="term" value="P:DNA recombination"/>
    <property type="evidence" value="ECO:0007669"/>
    <property type="project" value="InterPro"/>
</dbReference>
<dbReference type="InterPro" id="IPR041236">
    <property type="entry name" value="PriA_C"/>
</dbReference>